<dbReference type="Pfam" id="PF21779">
    <property type="entry name" value="DUF6874"/>
    <property type="match status" value="1"/>
</dbReference>
<dbReference type="InterPro" id="IPR049239">
    <property type="entry name" value="DUF6874"/>
</dbReference>
<dbReference type="EMBL" id="JBHSLU010000161">
    <property type="protein sequence ID" value="MFC5509293.1"/>
    <property type="molecule type" value="Genomic_DNA"/>
</dbReference>
<organism evidence="2 3">
    <name type="scientific">Bosea massiliensis</name>
    <dbReference type="NCBI Taxonomy" id="151419"/>
    <lineage>
        <taxon>Bacteria</taxon>
        <taxon>Pseudomonadati</taxon>
        <taxon>Pseudomonadota</taxon>
        <taxon>Alphaproteobacteria</taxon>
        <taxon>Hyphomicrobiales</taxon>
        <taxon>Boseaceae</taxon>
        <taxon>Bosea</taxon>
    </lineage>
</organism>
<dbReference type="RefSeq" id="WP_377818048.1">
    <property type="nucleotide sequence ID" value="NZ_JBHSLU010000161.1"/>
</dbReference>
<dbReference type="Proteomes" id="UP001596060">
    <property type="component" value="Unassembled WGS sequence"/>
</dbReference>
<evidence type="ECO:0000259" key="1">
    <source>
        <dbReference type="Pfam" id="PF21779"/>
    </source>
</evidence>
<evidence type="ECO:0000313" key="2">
    <source>
        <dbReference type="EMBL" id="MFC5509293.1"/>
    </source>
</evidence>
<accession>A0ABW0PAS0</accession>
<proteinExistence type="predicted"/>
<comment type="caution">
    <text evidence="2">The sequence shown here is derived from an EMBL/GenBank/DDBJ whole genome shotgun (WGS) entry which is preliminary data.</text>
</comment>
<protein>
    <recommendedName>
        <fullName evidence="1">DUF6874 domain-containing protein</fullName>
    </recommendedName>
</protein>
<feature type="domain" description="DUF6874" evidence="1">
    <location>
        <begin position="12"/>
        <end position="93"/>
    </location>
</feature>
<sequence>MDEISFTTTRREHDTVMKIIDRAEKAGLVRSSDDRMSISMDLCATHANGCPMDFDRMLAADDFNFAHDYCGIARHLDRRTGKLGGMFRPRFAKAEVRS</sequence>
<reference evidence="3" key="1">
    <citation type="journal article" date="2019" name="Int. J. Syst. Evol. Microbiol.">
        <title>The Global Catalogue of Microorganisms (GCM) 10K type strain sequencing project: providing services to taxonomists for standard genome sequencing and annotation.</title>
        <authorList>
            <consortium name="The Broad Institute Genomics Platform"/>
            <consortium name="The Broad Institute Genome Sequencing Center for Infectious Disease"/>
            <person name="Wu L."/>
            <person name="Ma J."/>
        </authorList>
    </citation>
    <scope>NUCLEOTIDE SEQUENCE [LARGE SCALE GENOMIC DNA]</scope>
    <source>
        <strain evidence="3">CCUG 43117</strain>
    </source>
</reference>
<evidence type="ECO:0000313" key="3">
    <source>
        <dbReference type="Proteomes" id="UP001596060"/>
    </source>
</evidence>
<keyword evidence="3" id="KW-1185">Reference proteome</keyword>
<gene>
    <name evidence="2" type="ORF">ACFPN9_29190</name>
</gene>
<name>A0ABW0PAS0_9HYPH</name>